<evidence type="ECO:0000256" key="2">
    <source>
        <dbReference type="ARBA" id="ARBA00024446"/>
    </source>
</evidence>
<dbReference type="InterPro" id="IPR000249">
    <property type="entry name" value="BMC_dom"/>
</dbReference>
<protein>
    <submittedName>
        <fullName evidence="5">Microcompartments protein</fullName>
    </submittedName>
</protein>
<sequence length="149" mass="15610">MSWTEQALGLIETRGLVGAIEAADAGLKAAPVRLLGMERTDPALITVLFAGDTASAKAAVDAGAAAAERVGELVAVHVIPRPFPGLELMSDEAENGAGAPPGTALSEMKVVDLRHRARQLENFPLKGRELSTANRDELLAHFRALGYAT</sequence>
<comment type="similarity">
    <text evidence="3">Belongs to the bacterial microcompartments protein family.</text>
</comment>
<organism evidence="5 6">
    <name type="scientific">Candidatus Uhrbacteria bacterium GW2011_GWA2_53_10</name>
    <dbReference type="NCBI Taxonomy" id="1618980"/>
    <lineage>
        <taxon>Bacteria</taxon>
        <taxon>Candidatus Uhriibacteriota</taxon>
    </lineage>
</organism>
<evidence type="ECO:0000259" key="4">
    <source>
        <dbReference type="PROSITE" id="PS51930"/>
    </source>
</evidence>
<accession>A0A0G2AHU7</accession>
<comment type="caution">
    <text evidence="5">The sequence shown here is derived from an EMBL/GenBank/DDBJ whole genome shotgun (WGS) entry which is preliminary data.</text>
</comment>
<dbReference type="Proteomes" id="UP000034711">
    <property type="component" value="Unassembled WGS sequence"/>
</dbReference>
<dbReference type="PANTHER" id="PTHR33941:SF11">
    <property type="entry name" value="BACTERIAL MICROCOMPARTMENT SHELL PROTEIN PDUJ"/>
    <property type="match status" value="1"/>
</dbReference>
<dbReference type="InterPro" id="IPR044872">
    <property type="entry name" value="CcmK/CsoS1_BMC"/>
</dbReference>
<dbReference type="GO" id="GO:0031469">
    <property type="term" value="C:bacterial microcompartment"/>
    <property type="evidence" value="ECO:0007669"/>
    <property type="project" value="UniProtKB-SubCell"/>
</dbReference>
<dbReference type="PROSITE" id="PS51930">
    <property type="entry name" value="BMC_2"/>
    <property type="match status" value="1"/>
</dbReference>
<name>A0A0G2AHU7_9BACT</name>
<dbReference type="SMART" id="SM00877">
    <property type="entry name" value="BMC"/>
    <property type="match status" value="1"/>
</dbReference>
<comment type="subcellular location">
    <subcellularLocation>
        <location evidence="1">Bacterial microcompartment</location>
    </subcellularLocation>
</comment>
<dbReference type="InterPro" id="IPR050575">
    <property type="entry name" value="BMC_shell"/>
</dbReference>
<gene>
    <name evidence="5" type="ORF">UY77_C0035G0004</name>
</gene>
<dbReference type="Pfam" id="PF00936">
    <property type="entry name" value="BMC"/>
    <property type="match status" value="1"/>
</dbReference>
<dbReference type="AlphaFoldDB" id="A0A0G2AHU7"/>
<dbReference type="InterPro" id="IPR037233">
    <property type="entry name" value="CcmK-like_sf"/>
</dbReference>
<keyword evidence="2" id="KW-1283">Bacterial microcompartment</keyword>
<proteinExistence type="inferred from homology"/>
<dbReference type="CDD" id="cd07045">
    <property type="entry name" value="BMC_CcmK_like"/>
    <property type="match status" value="1"/>
</dbReference>
<dbReference type="SUPFAM" id="SSF143414">
    <property type="entry name" value="CcmK-like"/>
    <property type="match status" value="1"/>
</dbReference>
<dbReference type="Gene3D" id="3.30.70.1710">
    <property type="match status" value="1"/>
</dbReference>
<evidence type="ECO:0000313" key="6">
    <source>
        <dbReference type="Proteomes" id="UP000034711"/>
    </source>
</evidence>
<feature type="domain" description="BMC" evidence="4">
    <location>
        <begin position="7"/>
        <end position="91"/>
    </location>
</feature>
<reference evidence="5 6" key="1">
    <citation type="journal article" date="2015" name="Nature">
        <title>rRNA introns, odd ribosomes, and small enigmatic genomes across a large radiation of phyla.</title>
        <authorList>
            <person name="Brown C.T."/>
            <person name="Hug L.A."/>
            <person name="Thomas B.C."/>
            <person name="Sharon I."/>
            <person name="Castelle C.J."/>
            <person name="Singh A."/>
            <person name="Wilkins M.J."/>
            <person name="Williams K.H."/>
            <person name="Banfield J.F."/>
        </authorList>
    </citation>
    <scope>NUCLEOTIDE SEQUENCE [LARGE SCALE GENOMIC DNA]</scope>
</reference>
<evidence type="ECO:0000256" key="3">
    <source>
        <dbReference type="PROSITE-ProRule" id="PRU01278"/>
    </source>
</evidence>
<evidence type="ECO:0000256" key="1">
    <source>
        <dbReference type="ARBA" id="ARBA00024322"/>
    </source>
</evidence>
<dbReference type="PANTHER" id="PTHR33941">
    <property type="entry name" value="PROPANEDIOL UTILIZATION PROTEIN PDUA"/>
    <property type="match status" value="1"/>
</dbReference>
<dbReference type="EMBL" id="LCRI01000035">
    <property type="protein sequence ID" value="KKW32109.1"/>
    <property type="molecule type" value="Genomic_DNA"/>
</dbReference>
<evidence type="ECO:0000313" key="5">
    <source>
        <dbReference type="EMBL" id="KKW32109.1"/>
    </source>
</evidence>